<dbReference type="PANTHER" id="PTHR30032:SF4">
    <property type="entry name" value="AMIDASE ENHANCER"/>
    <property type="match status" value="1"/>
</dbReference>
<name>A0A366I0H8_9FIRM</name>
<dbReference type="Proteomes" id="UP000253490">
    <property type="component" value="Unassembled WGS sequence"/>
</dbReference>
<dbReference type="RefSeq" id="WP_113921658.1">
    <property type="nucleotide sequence ID" value="NZ_QNRX01000022.1"/>
</dbReference>
<evidence type="ECO:0000259" key="1">
    <source>
        <dbReference type="Pfam" id="PF08486"/>
    </source>
</evidence>
<dbReference type="PROSITE" id="PS51257">
    <property type="entry name" value="PROKAR_LIPOPROTEIN"/>
    <property type="match status" value="1"/>
</dbReference>
<gene>
    <name evidence="2" type="ORF">DES36_12213</name>
</gene>
<dbReference type="PANTHER" id="PTHR30032">
    <property type="entry name" value="N-ACETYLMURAMOYL-L-ALANINE AMIDASE-RELATED"/>
    <property type="match status" value="1"/>
</dbReference>
<dbReference type="OrthoDB" id="9794671at2"/>
<keyword evidence="3" id="KW-1185">Reference proteome</keyword>
<dbReference type="InterPro" id="IPR013693">
    <property type="entry name" value="SpoIID/LytB_N"/>
</dbReference>
<sequence>MRKIGLMILALFLIVMIIPFFIISSCEAINQRDDEPDVIEEKDQVYVTVLNTEDNTTMELTTDEYIKGVVAAEMPVNFELEALKAQAVAARTYTLNRLEEFGGKPDDVHPQYELCTDYRHCQAWISKDDRLVAWSKNTELSALNSIELWSKIEEAVDSTKGESLIYNGELIDPLFHSSSGGVTENSEDYFSASLPYLRSVSSEYETNSPYISTNFDISEDDFEKTLKNKYPDIVLKKNKMIDNLEIISRTKSGRVDEIRVGNKTLTGREIRELLNLRSNNFTIKQDGNKLVFTVNGNGHGVGLSQYGANGMAEAGFDYVEILKHYYTGVELKKVY</sequence>
<evidence type="ECO:0000313" key="3">
    <source>
        <dbReference type="Proteomes" id="UP000253490"/>
    </source>
</evidence>
<dbReference type="AlphaFoldDB" id="A0A366I0H8"/>
<dbReference type="NCBIfam" id="TIGR02669">
    <property type="entry name" value="SpoIID_LytB"/>
    <property type="match status" value="1"/>
</dbReference>
<dbReference type="GO" id="GO:0030288">
    <property type="term" value="C:outer membrane-bounded periplasmic space"/>
    <property type="evidence" value="ECO:0007669"/>
    <property type="project" value="TreeGrafter"/>
</dbReference>
<dbReference type="Pfam" id="PF08486">
    <property type="entry name" value="SpoIID"/>
    <property type="match status" value="1"/>
</dbReference>
<protein>
    <submittedName>
        <fullName evidence="2">Stage II sporulation protein D</fullName>
    </submittedName>
</protein>
<accession>A0A366I0H8</accession>
<dbReference type="InterPro" id="IPR014225">
    <property type="entry name" value="Spore_II_D_firmicutes"/>
</dbReference>
<reference evidence="2 3" key="1">
    <citation type="submission" date="2018-06" db="EMBL/GenBank/DDBJ databases">
        <title>Genomic Encyclopedia of Type Strains, Phase IV (KMG-IV): sequencing the most valuable type-strain genomes for metagenomic binning, comparative biology and taxonomic classification.</title>
        <authorList>
            <person name="Goeker M."/>
        </authorList>
    </citation>
    <scope>NUCLEOTIDE SEQUENCE [LARGE SCALE GENOMIC DNA]</scope>
    <source>
        <strain evidence="2 3">DSM 22112</strain>
    </source>
</reference>
<proteinExistence type="predicted"/>
<feature type="domain" description="Sporulation stage II protein D amidase enhancer LytB N-terminal" evidence="1">
    <location>
        <begin position="55"/>
        <end position="166"/>
    </location>
</feature>
<organism evidence="2 3">
    <name type="scientific">Alkalibaculum bacchi</name>
    <dbReference type="NCBI Taxonomy" id="645887"/>
    <lineage>
        <taxon>Bacteria</taxon>
        <taxon>Bacillati</taxon>
        <taxon>Bacillota</taxon>
        <taxon>Clostridia</taxon>
        <taxon>Eubacteriales</taxon>
        <taxon>Eubacteriaceae</taxon>
        <taxon>Alkalibaculum</taxon>
    </lineage>
</organism>
<dbReference type="GO" id="GO:0030435">
    <property type="term" value="P:sporulation resulting in formation of a cellular spore"/>
    <property type="evidence" value="ECO:0007669"/>
    <property type="project" value="InterPro"/>
</dbReference>
<dbReference type="InterPro" id="IPR051922">
    <property type="entry name" value="Bact_Sporulation_Assoc"/>
</dbReference>
<dbReference type="EMBL" id="QNRX01000022">
    <property type="protein sequence ID" value="RBP58588.1"/>
    <property type="molecule type" value="Genomic_DNA"/>
</dbReference>
<evidence type="ECO:0000313" key="2">
    <source>
        <dbReference type="EMBL" id="RBP58588.1"/>
    </source>
</evidence>
<dbReference type="NCBIfam" id="TIGR02870">
    <property type="entry name" value="spore_II_D"/>
    <property type="match status" value="1"/>
</dbReference>
<dbReference type="InterPro" id="IPR013486">
    <property type="entry name" value="SpoIID/LytB"/>
</dbReference>
<comment type="caution">
    <text evidence="2">The sequence shown here is derived from an EMBL/GenBank/DDBJ whole genome shotgun (WGS) entry which is preliminary data.</text>
</comment>